<comment type="caution">
    <text evidence="3">The sequence shown here is derived from an EMBL/GenBank/DDBJ whole genome shotgun (WGS) entry which is preliminary data.</text>
</comment>
<evidence type="ECO:0000256" key="1">
    <source>
        <dbReference type="SAM" id="MobiDB-lite"/>
    </source>
</evidence>
<gene>
    <name evidence="3" type="ORF">Q4535_04165</name>
</gene>
<feature type="transmembrane region" description="Helical" evidence="2">
    <location>
        <begin position="201"/>
        <end position="223"/>
    </location>
</feature>
<keyword evidence="2" id="KW-1133">Transmembrane helix</keyword>
<organism evidence="3 4">
    <name type="scientific">Cobetia amphilecti</name>
    <dbReference type="NCBI Taxonomy" id="1055104"/>
    <lineage>
        <taxon>Bacteria</taxon>
        <taxon>Pseudomonadati</taxon>
        <taxon>Pseudomonadota</taxon>
        <taxon>Gammaproteobacteria</taxon>
        <taxon>Oceanospirillales</taxon>
        <taxon>Halomonadaceae</taxon>
        <taxon>Cobetia</taxon>
    </lineage>
</organism>
<reference evidence="3" key="1">
    <citation type="submission" date="2023-07" db="EMBL/GenBank/DDBJ databases">
        <title>Genome content predicts the carbon catabolic preferences of heterotrophic bacteria.</title>
        <authorList>
            <person name="Gralka M."/>
        </authorList>
    </citation>
    <scope>NUCLEOTIDE SEQUENCE</scope>
    <source>
        <strain evidence="3">C2R13</strain>
    </source>
</reference>
<dbReference type="EMBL" id="JAUORK010000003">
    <property type="protein sequence ID" value="MDO6671308.1"/>
    <property type="molecule type" value="Genomic_DNA"/>
</dbReference>
<dbReference type="Proteomes" id="UP001170481">
    <property type="component" value="Unassembled WGS sequence"/>
</dbReference>
<keyword evidence="2" id="KW-0472">Membrane</keyword>
<evidence type="ECO:0000313" key="3">
    <source>
        <dbReference type="EMBL" id="MDO6671308.1"/>
    </source>
</evidence>
<keyword evidence="2" id="KW-0812">Transmembrane</keyword>
<dbReference type="AlphaFoldDB" id="A0AAP4TX02"/>
<evidence type="ECO:0000313" key="4">
    <source>
        <dbReference type="Proteomes" id="UP001170481"/>
    </source>
</evidence>
<proteinExistence type="predicted"/>
<name>A0AAP4TX02_9GAMM</name>
<accession>A0AAP4TX02</accession>
<feature type="region of interest" description="Disordered" evidence="1">
    <location>
        <begin position="237"/>
        <end position="360"/>
    </location>
</feature>
<dbReference type="RefSeq" id="WP_303592985.1">
    <property type="nucleotide sequence ID" value="NZ_JAUORK010000003.1"/>
</dbReference>
<sequence>MSLSHTLRRRLGGLSAVVLVVAGIAAWLYAVDEGRWVGRVTTRPETLNLESVEQGNLPVNQFVSLRNHWAVYREHTETFRLDANADGGRRIETLYYPVISDMNPYLLELAGLSRAFGGIDGIPSEEWPRIERMGVLVRTDSVQSLESVPPLIEFPDGLFGTVLHAETDLPGDERSLLAERWPDIDLSRVIIINAGHRPGNVWAMIVYGVLGTLCWALAVWLMVRLMRTPRVMRSQPLTYSSRAASEPVVSQAYPGSEAGGEVASQRHAAQVHAASQPYAASQAHDDTPQPQGAPGKRQGWRGKGKGGDEGRPLSYAEALGRYTPQQKPPFGNGVAASRPGEAKGESQSGSSPAIRPRRDD</sequence>
<evidence type="ECO:0000256" key="2">
    <source>
        <dbReference type="SAM" id="Phobius"/>
    </source>
</evidence>
<protein>
    <submittedName>
        <fullName evidence="3">Uncharacterized protein</fullName>
    </submittedName>
</protein>